<organism evidence="1 2">
    <name type="scientific">Flavobacterium geliluteum</name>
    <dbReference type="NCBI Taxonomy" id="2816120"/>
    <lineage>
        <taxon>Bacteria</taxon>
        <taxon>Pseudomonadati</taxon>
        <taxon>Bacteroidota</taxon>
        <taxon>Flavobacteriia</taxon>
        <taxon>Flavobacteriales</taxon>
        <taxon>Flavobacteriaceae</taxon>
        <taxon>Flavobacterium</taxon>
    </lineage>
</organism>
<reference evidence="1 2" key="1">
    <citation type="submission" date="2021-03" db="EMBL/GenBank/DDBJ databases">
        <title>Flavobacterium Flabelliformis Sp. Nov. And Flavobacterium Geliluteum Sp. Nov., Two Novel Multidrug Resistant Psychrophilic Species Isolated From Antarctica.</title>
        <authorList>
            <person name="Kralova S."/>
            <person name="Busse H.J."/>
            <person name="Bezdicek M."/>
            <person name="Nykrynova M."/>
            <person name="Kroupova E."/>
            <person name="Krsek D."/>
            <person name="Sedlacek I."/>
        </authorList>
    </citation>
    <scope>NUCLEOTIDE SEQUENCE [LARGE SCALE GENOMIC DNA]</scope>
    <source>
        <strain evidence="1 2">P7388</strain>
    </source>
</reference>
<dbReference type="SUPFAM" id="SSF52309">
    <property type="entry name" value="N-(deoxy)ribosyltransferase-like"/>
    <property type="match status" value="1"/>
</dbReference>
<sequence length="113" mass="12817">MKKKIYIAGKVTGEPIAQCTMKFGNAQKQIEALGFEVVNPLALVNDWKAPWHEAMKKCLKALIDCDGVLMLDDWHLSKGAKIELQLAISLGLSVQYYNTKFQPVFDPRINYQF</sequence>
<dbReference type="Gene3D" id="3.40.50.10400">
    <property type="entry name" value="Hypothetical protein PA1492"/>
    <property type="match status" value="1"/>
</dbReference>
<evidence type="ECO:0000313" key="2">
    <source>
        <dbReference type="Proteomes" id="UP000675047"/>
    </source>
</evidence>
<dbReference type="EMBL" id="JAGFBV010000031">
    <property type="protein sequence ID" value="MBP4139647.1"/>
    <property type="molecule type" value="Genomic_DNA"/>
</dbReference>
<dbReference type="AlphaFoldDB" id="A0A941B016"/>
<name>A0A941B016_9FLAO</name>
<dbReference type="Proteomes" id="UP000675047">
    <property type="component" value="Unassembled WGS sequence"/>
</dbReference>
<dbReference type="RefSeq" id="WP_210667616.1">
    <property type="nucleotide sequence ID" value="NZ_JAGFBV010000031.1"/>
</dbReference>
<keyword evidence="2" id="KW-1185">Reference proteome</keyword>
<proteinExistence type="predicted"/>
<accession>A0A941B016</accession>
<protein>
    <submittedName>
        <fullName evidence="1">DUF4406 domain-containing protein</fullName>
    </submittedName>
</protein>
<dbReference type="InterPro" id="IPR025518">
    <property type="entry name" value="DUF4406"/>
</dbReference>
<comment type="caution">
    <text evidence="1">The sequence shown here is derived from an EMBL/GenBank/DDBJ whole genome shotgun (WGS) entry which is preliminary data.</text>
</comment>
<evidence type="ECO:0000313" key="1">
    <source>
        <dbReference type="EMBL" id="MBP4139647.1"/>
    </source>
</evidence>
<dbReference type="Pfam" id="PF14359">
    <property type="entry name" value="DUF4406"/>
    <property type="match status" value="1"/>
</dbReference>
<gene>
    <name evidence="1" type="ORF">J3495_16345</name>
</gene>